<proteinExistence type="predicted"/>
<accession>A0ACC1BY59</accession>
<reference evidence="2" key="1">
    <citation type="journal article" date="2023" name="G3 (Bethesda)">
        <title>Genome assembly and association tests identify interacting loci associated with vigor, precocity, and sex in interspecific pistachio rootstocks.</title>
        <authorList>
            <person name="Palmer W."/>
            <person name="Jacygrad E."/>
            <person name="Sagayaradj S."/>
            <person name="Cavanaugh K."/>
            <person name="Han R."/>
            <person name="Bertier L."/>
            <person name="Beede B."/>
            <person name="Kafkas S."/>
            <person name="Golino D."/>
            <person name="Preece J."/>
            <person name="Michelmore R."/>
        </authorList>
    </citation>
    <scope>NUCLEOTIDE SEQUENCE [LARGE SCALE GENOMIC DNA]</scope>
</reference>
<protein>
    <submittedName>
        <fullName evidence="1">Uncharacterized protein</fullName>
    </submittedName>
</protein>
<keyword evidence="2" id="KW-1185">Reference proteome</keyword>
<organism evidence="1 2">
    <name type="scientific">Pistacia atlantica</name>
    <dbReference type="NCBI Taxonomy" id="434234"/>
    <lineage>
        <taxon>Eukaryota</taxon>
        <taxon>Viridiplantae</taxon>
        <taxon>Streptophyta</taxon>
        <taxon>Embryophyta</taxon>
        <taxon>Tracheophyta</taxon>
        <taxon>Spermatophyta</taxon>
        <taxon>Magnoliopsida</taxon>
        <taxon>eudicotyledons</taxon>
        <taxon>Gunneridae</taxon>
        <taxon>Pentapetalae</taxon>
        <taxon>rosids</taxon>
        <taxon>malvids</taxon>
        <taxon>Sapindales</taxon>
        <taxon>Anacardiaceae</taxon>
        <taxon>Pistacia</taxon>
    </lineage>
</organism>
<dbReference type="EMBL" id="CM047898">
    <property type="protein sequence ID" value="KAJ0104625.1"/>
    <property type="molecule type" value="Genomic_DNA"/>
</dbReference>
<sequence>MTSHQYAPKQEDPLQPLNIMHPHLLLRQNSAASATFHPYFLRWLIDTCFTILLLIMEVRRPI</sequence>
<comment type="caution">
    <text evidence="1">The sequence shown here is derived from an EMBL/GenBank/DDBJ whole genome shotgun (WGS) entry which is preliminary data.</text>
</comment>
<name>A0ACC1BY59_9ROSI</name>
<evidence type="ECO:0000313" key="2">
    <source>
        <dbReference type="Proteomes" id="UP001164250"/>
    </source>
</evidence>
<gene>
    <name evidence="1" type="ORF">Patl1_19403</name>
</gene>
<dbReference type="Proteomes" id="UP001164250">
    <property type="component" value="Chromosome 2"/>
</dbReference>
<evidence type="ECO:0000313" key="1">
    <source>
        <dbReference type="EMBL" id="KAJ0104625.1"/>
    </source>
</evidence>